<keyword evidence="2" id="KW-0560">Oxidoreductase</keyword>
<dbReference type="EMBL" id="JBAKIA010000015">
    <property type="protein sequence ID" value="MEJ8476118.1"/>
    <property type="molecule type" value="Genomic_DNA"/>
</dbReference>
<feature type="domain" description="FAD dependent oxidoreductase central" evidence="6">
    <location>
        <begin position="385"/>
        <end position="441"/>
    </location>
</feature>
<dbReference type="SUPFAM" id="SSF103025">
    <property type="entry name" value="Folate-binding domain"/>
    <property type="match status" value="1"/>
</dbReference>
<dbReference type="Gene3D" id="3.30.1360.120">
    <property type="entry name" value="Probable tRNA modification gtpase trme, domain 1"/>
    <property type="match status" value="1"/>
</dbReference>
<dbReference type="Pfam" id="PF01266">
    <property type="entry name" value="DAO"/>
    <property type="match status" value="1"/>
</dbReference>
<dbReference type="Gene3D" id="3.50.50.60">
    <property type="entry name" value="FAD/NAD(P)-binding domain"/>
    <property type="match status" value="1"/>
</dbReference>
<dbReference type="PANTHER" id="PTHR43757">
    <property type="entry name" value="AMINOMETHYLTRANSFERASE"/>
    <property type="match status" value="1"/>
</dbReference>
<name>A0ABU8TPL9_9HYPH</name>
<dbReference type="InterPro" id="IPR029043">
    <property type="entry name" value="GcvT/YgfZ_C"/>
</dbReference>
<dbReference type="Proteomes" id="UP001385499">
    <property type="component" value="Unassembled WGS sequence"/>
</dbReference>
<sequence length="853" mass="95000">MSAFPDKAKIVIVGLGGIVGASVAHHLIERGWDDIVGIDKSGIPTDIGSTAHASDFCYTTSHDYLSVWTTQYSIDFFDKMGHYARVGGLEVARTGDDAWMEELKRKVTSGKAFGTNVHLVSPAEIKEKFPLIEEDQVQGGMFDPDAGLVIPRSQTVAGKLVDAGEKTGKLKSFANTPAKSLLVENGRITGVVTHRGTILADHVIVCAGLWGRLIADMVGEDLPVMPVDHPLTFFGPYNEFEGTGKDIGYPLLRDQGNSAYMRDTGDPKTSEGGQIEWGYYETTNPRMCHPRDLQEKEQARLSPSQRDLEIEQVIEPLERAMELTPILGELGYNEGHSFNGLLQVSAGGGPSCGESQKVRGLWYCVAIWVKDGPGYGKLIADWITDGRTEIDHASIDYSRFYQHQLSEKYIEDRCYEAAQKIYFPAIHSREPYASSRGVKRSPFYEREVELGGYFMELGGWERAHGYAANEHLLEKYGDRVPVRENEWDSRHFWRVSNAEHLALSEDCGLINLSHFYMFDVEGPDHVALMEYLCAAKIGGDTNIGKGIYTHFLDDEGMVRADLTVIRMADRCRIIDGADAGPRDYHYVKRMAEDKGFDVTVTDVNEKYTTIGIWGPNARENLKKVVSDPAQLDPENFPFASIRQIEIAGKAVTALRLSYVGEQGWELHMKYEDGLAVWDALRAVGVMAVGVETYANSRRLEKSLRLQNADLLTQYNLLEANLARPKVKEADFRGKAKHVEYKAREQQPAMLCTLVMLENKDASGVQRFPVGPMPVMDPDTGNTLVDSLGRISYTTSVAYGPTIGKNIALAYLPQDYCQVGRKLDVEYFVETYPVEVAAVGYNPLYDSENLKPRS</sequence>
<comment type="caution">
    <text evidence="7">The sequence shown here is derived from an EMBL/GenBank/DDBJ whole genome shotgun (WGS) entry which is preliminary data.</text>
</comment>
<proteinExistence type="inferred from homology"/>
<dbReference type="Pfam" id="PF08669">
    <property type="entry name" value="GCV_T_C"/>
    <property type="match status" value="1"/>
</dbReference>
<dbReference type="InterPro" id="IPR032503">
    <property type="entry name" value="FAO_M"/>
</dbReference>
<dbReference type="InterPro" id="IPR006222">
    <property type="entry name" value="GCVT_N"/>
</dbReference>
<dbReference type="Gene3D" id="3.30.9.10">
    <property type="entry name" value="D-Amino Acid Oxidase, subunit A, domain 2"/>
    <property type="match status" value="1"/>
</dbReference>
<dbReference type="PANTHER" id="PTHR43757:SF2">
    <property type="entry name" value="AMINOMETHYLTRANSFERASE, MITOCHONDRIAL"/>
    <property type="match status" value="1"/>
</dbReference>
<dbReference type="Pfam" id="PF16350">
    <property type="entry name" value="FAO_M"/>
    <property type="match status" value="1"/>
</dbReference>
<reference evidence="7 8" key="1">
    <citation type="submission" date="2024-02" db="EMBL/GenBank/DDBJ databases">
        <title>Roseibium algae sp. nov., isolated from marine alga (Grateloupia sp.), showing potential in myo-inositol conversion.</title>
        <authorList>
            <person name="Wang Y."/>
        </authorList>
    </citation>
    <scope>NUCLEOTIDE SEQUENCE [LARGE SCALE GENOMIC DNA]</scope>
    <source>
        <strain evidence="7 8">H3510</strain>
    </source>
</reference>
<protein>
    <submittedName>
        <fullName evidence="7">FAD-dependent oxidoreductase</fullName>
    </submittedName>
</protein>
<keyword evidence="8" id="KW-1185">Reference proteome</keyword>
<organism evidence="7 8">
    <name type="scientific">Roseibium algae</name>
    <dbReference type="NCBI Taxonomy" id="3123038"/>
    <lineage>
        <taxon>Bacteria</taxon>
        <taxon>Pseudomonadati</taxon>
        <taxon>Pseudomonadota</taxon>
        <taxon>Alphaproteobacteria</taxon>
        <taxon>Hyphomicrobiales</taxon>
        <taxon>Stappiaceae</taxon>
        <taxon>Roseibium</taxon>
    </lineage>
</organism>
<dbReference type="SUPFAM" id="SSF51905">
    <property type="entry name" value="FAD/NAD(P)-binding domain"/>
    <property type="match status" value="1"/>
</dbReference>
<accession>A0ABU8TPL9</accession>
<evidence type="ECO:0000313" key="8">
    <source>
        <dbReference type="Proteomes" id="UP001385499"/>
    </source>
</evidence>
<dbReference type="InterPro" id="IPR036188">
    <property type="entry name" value="FAD/NAD-bd_sf"/>
</dbReference>
<dbReference type="InterPro" id="IPR028896">
    <property type="entry name" value="GcvT/YgfZ/DmdA"/>
</dbReference>
<evidence type="ECO:0000259" key="5">
    <source>
        <dbReference type="Pfam" id="PF08669"/>
    </source>
</evidence>
<dbReference type="InterPro" id="IPR006076">
    <property type="entry name" value="FAD-dep_OxRdtase"/>
</dbReference>
<dbReference type="Gene3D" id="3.30.70.1400">
    <property type="entry name" value="Aminomethyltransferase beta-barrel domains"/>
    <property type="match status" value="1"/>
</dbReference>
<evidence type="ECO:0000256" key="1">
    <source>
        <dbReference type="ARBA" id="ARBA00008609"/>
    </source>
</evidence>
<evidence type="ECO:0000256" key="2">
    <source>
        <dbReference type="ARBA" id="ARBA00023002"/>
    </source>
</evidence>
<dbReference type="RefSeq" id="WP_340276482.1">
    <property type="nucleotide sequence ID" value="NZ_JBAKIA010000015.1"/>
</dbReference>
<feature type="domain" description="Aminomethyltransferase C-terminal" evidence="5">
    <location>
        <begin position="783"/>
        <end position="837"/>
    </location>
</feature>
<comment type="similarity">
    <text evidence="1">Belongs to the GcvT family.</text>
</comment>
<dbReference type="Gene3D" id="2.40.30.110">
    <property type="entry name" value="Aminomethyltransferase beta-barrel domains"/>
    <property type="match status" value="1"/>
</dbReference>
<evidence type="ECO:0000259" key="4">
    <source>
        <dbReference type="Pfam" id="PF01571"/>
    </source>
</evidence>
<dbReference type="Pfam" id="PF01571">
    <property type="entry name" value="GCV_T"/>
    <property type="match status" value="1"/>
</dbReference>
<gene>
    <name evidence="7" type="ORF">V6575_18660</name>
</gene>
<evidence type="ECO:0000259" key="6">
    <source>
        <dbReference type="Pfam" id="PF16350"/>
    </source>
</evidence>
<feature type="domain" description="GCVT N-terminal" evidence="4">
    <location>
        <begin position="443"/>
        <end position="722"/>
    </location>
</feature>
<evidence type="ECO:0000313" key="7">
    <source>
        <dbReference type="EMBL" id="MEJ8476118.1"/>
    </source>
</evidence>
<dbReference type="SUPFAM" id="SSF54373">
    <property type="entry name" value="FAD-linked reductases, C-terminal domain"/>
    <property type="match status" value="1"/>
</dbReference>
<dbReference type="InterPro" id="IPR013977">
    <property type="entry name" value="GcvT_C"/>
</dbReference>
<feature type="domain" description="FAD dependent oxidoreductase" evidence="3">
    <location>
        <begin position="9"/>
        <end position="382"/>
    </location>
</feature>
<dbReference type="SUPFAM" id="SSF101790">
    <property type="entry name" value="Aminomethyltransferase beta-barrel domain"/>
    <property type="match status" value="1"/>
</dbReference>
<evidence type="ECO:0000259" key="3">
    <source>
        <dbReference type="Pfam" id="PF01266"/>
    </source>
</evidence>
<dbReference type="InterPro" id="IPR027266">
    <property type="entry name" value="TrmE/GcvT-like"/>
</dbReference>